<dbReference type="InterPro" id="IPR031777">
    <property type="entry name" value="Sortilin_C"/>
</dbReference>
<feature type="domain" description="Sortilin C-terminal" evidence="5">
    <location>
        <begin position="60"/>
        <end position="138"/>
    </location>
</feature>
<dbReference type="InterPro" id="IPR005343">
    <property type="entry name" value="Noc2"/>
</dbReference>
<feature type="compositionally biased region" description="Pro residues" evidence="4">
    <location>
        <begin position="165"/>
        <end position="175"/>
    </location>
</feature>
<sequence length="228" mass="25673">MVYLTRHTRIYVPLTPYLLPIISSTLTASGKPKSSTLRPLDMETHIHAPAQPRDVENSGQDDFELWSPSEERDSLCLFGQQTLYHRRKRDVNCVVGNTPKALDNVVRNCTCTLEDFECEFNYVRNGEGECVLVTRKDYGRKRAASSLGWQLNAQASHHQSRSPNHPRPSQRPPHTPISTTTTEPSSHNALFPSPTQHQYLSTTGVRPNDTGKGQRRRNANAQRRGTVG</sequence>
<dbReference type="EMBL" id="JABBWD010000080">
    <property type="protein sequence ID" value="KAG1768276.1"/>
    <property type="molecule type" value="Genomic_DNA"/>
</dbReference>
<dbReference type="GO" id="GO:0006623">
    <property type="term" value="P:protein targeting to vacuole"/>
    <property type="evidence" value="ECO:0007669"/>
    <property type="project" value="TreeGrafter"/>
</dbReference>
<keyword evidence="7" id="KW-1185">Reference proteome</keyword>
<dbReference type="GO" id="GO:0006895">
    <property type="term" value="P:Golgi to endosome transport"/>
    <property type="evidence" value="ECO:0007669"/>
    <property type="project" value="TreeGrafter"/>
</dbReference>
<dbReference type="AlphaFoldDB" id="A0A9P7CXL5"/>
<dbReference type="PANTHER" id="PTHR12106:SF27">
    <property type="entry name" value="SORTILIN-RELATED RECEPTOR"/>
    <property type="match status" value="1"/>
</dbReference>
<dbReference type="GO" id="GO:0016020">
    <property type="term" value="C:membrane"/>
    <property type="evidence" value="ECO:0007669"/>
    <property type="project" value="TreeGrafter"/>
</dbReference>
<feature type="compositionally biased region" description="Polar residues" evidence="4">
    <location>
        <begin position="193"/>
        <end position="205"/>
    </location>
</feature>
<evidence type="ECO:0000313" key="7">
    <source>
        <dbReference type="Proteomes" id="UP000714275"/>
    </source>
</evidence>
<evidence type="ECO:0000256" key="3">
    <source>
        <dbReference type="ARBA" id="ARBA00023242"/>
    </source>
</evidence>
<accession>A0A9P7CXL5</accession>
<protein>
    <recommendedName>
        <fullName evidence="5">Sortilin C-terminal domain-containing protein</fullName>
    </recommendedName>
</protein>
<dbReference type="Proteomes" id="UP000714275">
    <property type="component" value="Unassembled WGS sequence"/>
</dbReference>
<dbReference type="GO" id="GO:0005634">
    <property type="term" value="C:nucleus"/>
    <property type="evidence" value="ECO:0007669"/>
    <property type="project" value="UniProtKB-SubCell"/>
</dbReference>
<dbReference type="GO" id="GO:0005829">
    <property type="term" value="C:cytosol"/>
    <property type="evidence" value="ECO:0007669"/>
    <property type="project" value="GOC"/>
</dbReference>
<feature type="region of interest" description="Disordered" evidence="4">
    <location>
        <begin position="152"/>
        <end position="228"/>
    </location>
</feature>
<comment type="similarity">
    <text evidence="2">Belongs to the NOC2 family.</text>
</comment>
<dbReference type="Gene3D" id="2.10.70.80">
    <property type="match status" value="1"/>
</dbReference>
<proteinExistence type="inferred from homology"/>
<evidence type="ECO:0000259" key="5">
    <source>
        <dbReference type="Pfam" id="PF15901"/>
    </source>
</evidence>
<organism evidence="6 7">
    <name type="scientific">Suillus placidus</name>
    <dbReference type="NCBI Taxonomy" id="48579"/>
    <lineage>
        <taxon>Eukaryota</taxon>
        <taxon>Fungi</taxon>
        <taxon>Dikarya</taxon>
        <taxon>Basidiomycota</taxon>
        <taxon>Agaricomycotina</taxon>
        <taxon>Agaricomycetes</taxon>
        <taxon>Agaricomycetidae</taxon>
        <taxon>Boletales</taxon>
        <taxon>Suillineae</taxon>
        <taxon>Suillaceae</taxon>
        <taxon>Suillus</taxon>
    </lineage>
</organism>
<dbReference type="OrthoDB" id="2692792at2759"/>
<evidence type="ECO:0000256" key="2">
    <source>
        <dbReference type="ARBA" id="ARBA00005907"/>
    </source>
</evidence>
<feature type="compositionally biased region" description="Low complexity" evidence="4">
    <location>
        <begin position="176"/>
        <end position="186"/>
    </location>
</feature>
<name>A0A9P7CXL5_9AGAM</name>
<dbReference type="InterPro" id="IPR050310">
    <property type="entry name" value="VPS10-sortilin"/>
</dbReference>
<evidence type="ECO:0000256" key="1">
    <source>
        <dbReference type="ARBA" id="ARBA00004123"/>
    </source>
</evidence>
<dbReference type="GO" id="GO:0006896">
    <property type="term" value="P:Golgi to vacuole transport"/>
    <property type="evidence" value="ECO:0007669"/>
    <property type="project" value="TreeGrafter"/>
</dbReference>
<evidence type="ECO:0000313" key="6">
    <source>
        <dbReference type="EMBL" id="KAG1768276.1"/>
    </source>
</evidence>
<comment type="caution">
    <text evidence="6">The sequence shown here is derived from an EMBL/GenBank/DDBJ whole genome shotgun (WGS) entry which is preliminary data.</text>
</comment>
<dbReference type="Gene3D" id="3.30.60.270">
    <property type="match status" value="1"/>
</dbReference>
<dbReference type="GO" id="GO:0005794">
    <property type="term" value="C:Golgi apparatus"/>
    <property type="evidence" value="ECO:0007669"/>
    <property type="project" value="TreeGrafter"/>
</dbReference>
<feature type="compositionally biased region" description="Low complexity" evidence="4">
    <location>
        <begin position="219"/>
        <end position="228"/>
    </location>
</feature>
<keyword evidence="3" id="KW-0539">Nucleus</keyword>
<dbReference type="PANTHER" id="PTHR12106">
    <property type="entry name" value="SORTILIN RELATED"/>
    <property type="match status" value="1"/>
</dbReference>
<evidence type="ECO:0000256" key="4">
    <source>
        <dbReference type="SAM" id="MobiDB-lite"/>
    </source>
</evidence>
<feature type="compositionally biased region" description="Polar residues" evidence="4">
    <location>
        <begin position="152"/>
        <end position="163"/>
    </location>
</feature>
<gene>
    <name evidence="6" type="ORF">EV702DRAFT_1253492</name>
</gene>
<comment type="subcellular location">
    <subcellularLocation>
        <location evidence="1">Nucleus</location>
    </subcellularLocation>
</comment>
<reference evidence="6" key="1">
    <citation type="journal article" date="2020" name="New Phytol.">
        <title>Comparative genomics reveals dynamic genome evolution in host specialist ectomycorrhizal fungi.</title>
        <authorList>
            <person name="Lofgren L.A."/>
            <person name="Nguyen N.H."/>
            <person name="Vilgalys R."/>
            <person name="Ruytinx J."/>
            <person name="Liao H.L."/>
            <person name="Branco S."/>
            <person name="Kuo A."/>
            <person name="LaButti K."/>
            <person name="Lipzen A."/>
            <person name="Andreopoulos W."/>
            <person name="Pangilinan J."/>
            <person name="Riley R."/>
            <person name="Hundley H."/>
            <person name="Na H."/>
            <person name="Barry K."/>
            <person name="Grigoriev I.V."/>
            <person name="Stajich J.E."/>
            <person name="Kennedy P.G."/>
        </authorList>
    </citation>
    <scope>NUCLEOTIDE SEQUENCE</scope>
    <source>
        <strain evidence="6">DOB743</strain>
    </source>
</reference>
<dbReference type="Pfam" id="PF15901">
    <property type="entry name" value="Sortilin_C"/>
    <property type="match status" value="1"/>
</dbReference>
<dbReference type="Pfam" id="PF03715">
    <property type="entry name" value="Noc2"/>
    <property type="match status" value="1"/>
</dbReference>